<evidence type="ECO:0000313" key="9">
    <source>
        <dbReference type="EMBL" id="ACL43020.1"/>
    </source>
</evidence>
<dbReference type="eggNOG" id="COG3274">
    <property type="taxonomic scope" value="Bacteria"/>
</dbReference>
<organism evidence="9">
    <name type="scientific">Cyanothece sp. (strain PCC 7425 / ATCC 29141)</name>
    <dbReference type="NCBI Taxonomy" id="395961"/>
    <lineage>
        <taxon>Bacteria</taxon>
        <taxon>Bacillati</taxon>
        <taxon>Cyanobacteriota</taxon>
        <taxon>Cyanophyceae</taxon>
        <taxon>Gomontiellales</taxon>
        <taxon>Cyanothecaceae</taxon>
        <taxon>Cyanothece</taxon>
    </lineage>
</organism>
<reference evidence="9" key="1">
    <citation type="submission" date="2009-01" db="EMBL/GenBank/DDBJ databases">
        <title>Complete sequence of chromosome Cyanothece sp. PCC 7425.</title>
        <authorList>
            <consortium name="US DOE Joint Genome Institute"/>
            <person name="Lucas S."/>
            <person name="Copeland A."/>
            <person name="Lapidus A."/>
            <person name="Glavina del Rio T."/>
            <person name="Dalin E."/>
            <person name="Tice H."/>
            <person name="Bruce D."/>
            <person name="Goodwin L."/>
            <person name="Pitluck S."/>
            <person name="Sims D."/>
            <person name="Meineke L."/>
            <person name="Brettin T."/>
            <person name="Detter J.C."/>
            <person name="Han C."/>
            <person name="Larimer F."/>
            <person name="Land M."/>
            <person name="Hauser L."/>
            <person name="Kyrpides N."/>
            <person name="Ovchinnikova G."/>
            <person name="Liberton M."/>
            <person name="Stoeckel J."/>
            <person name="Banerjee A."/>
            <person name="Singh A."/>
            <person name="Page L."/>
            <person name="Sato H."/>
            <person name="Zhao L."/>
            <person name="Sherman L."/>
            <person name="Pakrasi H."/>
            <person name="Richardson P."/>
        </authorList>
    </citation>
    <scope>NUCLEOTIDE SEQUENCE</scope>
    <source>
        <strain evidence="9">PCC 7425</strain>
    </source>
</reference>
<feature type="transmembrane region" description="Helical" evidence="7">
    <location>
        <begin position="50"/>
        <end position="72"/>
    </location>
</feature>
<gene>
    <name evidence="9" type="ordered locus">Cyan7425_0632</name>
</gene>
<dbReference type="GO" id="GO:0009246">
    <property type="term" value="P:enterobacterial common antigen biosynthetic process"/>
    <property type="evidence" value="ECO:0007669"/>
    <property type="project" value="TreeGrafter"/>
</dbReference>
<evidence type="ECO:0000256" key="7">
    <source>
        <dbReference type="SAM" id="Phobius"/>
    </source>
</evidence>
<dbReference type="KEGG" id="cyn:Cyan7425_0632"/>
<name>B8HUX3_CYAP4</name>
<keyword evidence="6 7" id="KW-0472">Membrane</keyword>
<dbReference type="Pfam" id="PF01757">
    <property type="entry name" value="Acyl_transf_3"/>
    <property type="match status" value="1"/>
</dbReference>
<dbReference type="OrthoDB" id="9810469at2"/>
<evidence type="ECO:0000259" key="8">
    <source>
        <dbReference type="Pfam" id="PF01757"/>
    </source>
</evidence>
<feature type="transmembrane region" description="Helical" evidence="7">
    <location>
        <begin position="158"/>
        <end position="176"/>
    </location>
</feature>
<keyword evidence="9" id="KW-0012">Acyltransferase</keyword>
<dbReference type="STRING" id="395961.Cyan7425_0632"/>
<evidence type="ECO:0000256" key="5">
    <source>
        <dbReference type="ARBA" id="ARBA00022989"/>
    </source>
</evidence>
<evidence type="ECO:0000256" key="3">
    <source>
        <dbReference type="ARBA" id="ARBA00022475"/>
    </source>
</evidence>
<dbReference type="EMBL" id="CP001344">
    <property type="protein sequence ID" value="ACL43020.1"/>
    <property type="molecule type" value="Genomic_DNA"/>
</dbReference>
<proteinExistence type="inferred from homology"/>
<sequence length="208" mass="24353">MQEQLKSSARVVYYDAIKTLAIYLVCIYYYNNLKINILLRPGYETYINYFFSGISSMAVPLFFMVNGALLLNKPYNLSSHLKKTGYLYILVYVWSFISLVLFIPIHGDSYSLKEFFKAWFNEFKVGVNNHLWFLQTLISVYLIFPFMKDIYDRQQHKLTQFFCLIVFLFSFGNLFLNNLVNLTEFIQHIAELIGTVTAVSKVVSQLPT</sequence>
<accession>B8HUX3</accession>
<comment type="subcellular location">
    <subcellularLocation>
        <location evidence="1">Cell membrane</location>
        <topology evidence="1">Multi-pass membrane protein</topology>
    </subcellularLocation>
</comment>
<dbReference type="InterPro" id="IPR002656">
    <property type="entry name" value="Acyl_transf_3_dom"/>
</dbReference>
<dbReference type="PANTHER" id="PTHR40074:SF2">
    <property type="entry name" value="O-ACETYLTRANSFERASE WECH"/>
    <property type="match status" value="1"/>
</dbReference>
<evidence type="ECO:0000256" key="2">
    <source>
        <dbReference type="ARBA" id="ARBA00007400"/>
    </source>
</evidence>
<dbReference type="GO" id="GO:0016413">
    <property type="term" value="F:O-acetyltransferase activity"/>
    <property type="evidence" value="ECO:0007669"/>
    <property type="project" value="TreeGrafter"/>
</dbReference>
<protein>
    <submittedName>
        <fullName evidence="9">Acyltransferase, putative</fullName>
    </submittedName>
</protein>
<dbReference type="PANTHER" id="PTHR40074">
    <property type="entry name" value="O-ACETYLTRANSFERASE WECH"/>
    <property type="match status" value="1"/>
</dbReference>
<dbReference type="AlphaFoldDB" id="B8HUX3"/>
<feature type="transmembrane region" description="Helical" evidence="7">
    <location>
        <begin position="84"/>
        <end position="107"/>
    </location>
</feature>
<feature type="transmembrane region" description="Helical" evidence="7">
    <location>
        <begin position="127"/>
        <end position="146"/>
    </location>
</feature>
<keyword evidence="4 7" id="KW-0812">Transmembrane</keyword>
<dbReference type="GO" id="GO:0005886">
    <property type="term" value="C:plasma membrane"/>
    <property type="evidence" value="ECO:0007669"/>
    <property type="project" value="UniProtKB-SubCell"/>
</dbReference>
<dbReference type="HOGENOM" id="CLU_1319167_0_0_3"/>
<evidence type="ECO:0000256" key="4">
    <source>
        <dbReference type="ARBA" id="ARBA00022692"/>
    </source>
</evidence>
<keyword evidence="3" id="KW-1003">Cell membrane</keyword>
<feature type="domain" description="Acyltransferase 3" evidence="8">
    <location>
        <begin position="12"/>
        <end position="186"/>
    </location>
</feature>
<keyword evidence="5 7" id="KW-1133">Transmembrane helix</keyword>
<evidence type="ECO:0000256" key="6">
    <source>
        <dbReference type="ARBA" id="ARBA00023136"/>
    </source>
</evidence>
<evidence type="ECO:0000256" key="1">
    <source>
        <dbReference type="ARBA" id="ARBA00004651"/>
    </source>
</evidence>
<comment type="similarity">
    <text evidence="2">Belongs to the acyltransferase 3 family.</text>
</comment>
<keyword evidence="9" id="KW-0808">Transferase</keyword>